<evidence type="ECO:0000313" key="5">
    <source>
        <dbReference type="Proteomes" id="UP000324748"/>
    </source>
</evidence>
<accession>A0A5B0QNY2</accession>
<name>A0A5B0QNY2_PUCGR</name>
<keyword evidence="1" id="KW-0378">Hydrolase</keyword>
<dbReference type="Proteomes" id="UP000324748">
    <property type="component" value="Unassembled WGS sequence"/>
</dbReference>
<dbReference type="PANTHER" id="PTHR48153:SF4">
    <property type="entry name" value="UBIQUITIN CARBOXYL-TERMINAL HYDROLASE MUG105"/>
    <property type="match status" value="1"/>
</dbReference>
<sequence length="417" mass="46492">MVWCVGSWWCVRGGSPPPLEEFLINNHIKHTTNPHQSRIPIKTYTNQDRNLNERNKTPSMSGNYQTASPSGTGHLPSLLARLLLQSHADQQTGSASLCDPKVLHIGTSSEKSKLGAGDWAWGCGYRNLQMLFSTIIARQAYRQTLLSHPLLISCTTTPQTTGIPSITLWQQIIEDAWKAGFDPDGAAHFDGRLLGKKQWIGTTEVYVALCRLGLRCQIVDFPGPSGPNGQHTKLIQWVENYFKSASTLTDNDQSSSAVEITSRFPLYFQHDGHSRTIIGIETDAKQQPQLLILDPAKKVASPLKKISEQMSNTEDLEDSDEIEILDRPPSSSKTFIPNKSSSKTPLTMPTKRATKAKPTVLDLHAHPKLLGAHRLTLKELSKKKQYQILYVIDCVPKLAQDDVEQHKLHTIRSLRIV</sequence>
<dbReference type="AlphaFoldDB" id="A0A5B0QNY2"/>
<comment type="caution">
    <text evidence="4">The sequence shown here is derived from an EMBL/GenBank/DDBJ whole genome shotgun (WGS) entry which is preliminary data.</text>
</comment>
<keyword evidence="5" id="KW-1185">Reference proteome</keyword>
<feature type="region of interest" description="Disordered" evidence="2">
    <location>
        <begin position="327"/>
        <end position="352"/>
    </location>
</feature>
<dbReference type="EMBL" id="VSWC01000014">
    <property type="protein sequence ID" value="KAA1114858.1"/>
    <property type="molecule type" value="Genomic_DNA"/>
</dbReference>
<evidence type="ECO:0000256" key="1">
    <source>
        <dbReference type="ARBA" id="ARBA00022801"/>
    </source>
</evidence>
<dbReference type="OrthoDB" id="288987at2759"/>
<dbReference type="PANTHER" id="PTHR48153">
    <property type="entry name" value="UFM1-SPECIFIC PROTEASE 2"/>
    <property type="match status" value="1"/>
</dbReference>
<evidence type="ECO:0000256" key="2">
    <source>
        <dbReference type="SAM" id="MobiDB-lite"/>
    </source>
</evidence>
<evidence type="ECO:0000313" key="4">
    <source>
        <dbReference type="EMBL" id="KAA1114858.1"/>
    </source>
</evidence>
<proteinExistence type="predicted"/>
<feature type="domain" description="UFSP1/2/DUB catalytic" evidence="3">
    <location>
        <begin position="116"/>
        <end position="310"/>
    </location>
</feature>
<protein>
    <recommendedName>
        <fullName evidence="3">UFSP1/2/DUB catalytic domain-containing protein</fullName>
    </recommendedName>
</protein>
<feature type="compositionally biased region" description="Polar residues" evidence="2">
    <location>
        <begin position="329"/>
        <end position="347"/>
    </location>
</feature>
<dbReference type="GO" id="GO:0019783">
    <property type="term" value="F:ubiquitin-like protein peptidase activity"/>
    <property type="evidence" value="ECO:0007669"/>
    <property type="project" value="TreeGrafter"/>
</dbReference>
<dbReference type="Gene3D" id="3.90.70.130">
    <property type="match status" value="1"/>
</dbReference>
<gene>
    <name evidence="4" type="ORF">PGT21_025637</name>
</gene>
<dbReference type="Pfam" id="PF07910">
    <property type="entry name" value="Peptidase_C78"/>
    <property type="match status" value="1"/>
</dbReference>
<dbReference type="InterPro" id="IPR012462">
    <property type="entry name" value="UFSP1/2_DUB_cat"/>
</dbReference>
<organism evidence="4 5">
    <name type="scientific">Puccinia graminis f. sp. tritici</name>
    <dbReference type="NCBI Taxonomy" id="56615"/>
    <lineage>
        <taxon>Eukaryota</taxon>
        <taxon>Fungi</taxon>
        <taxon>Dikarya</taxon>
        <taxon>Basidiomycota</taxon>
        <taxon>Pucciniomycotina</taxon>
        <taxon>Pucciniomycetes</taxon>
        <taxon>Pucciniales</taxon>
        <taxon>Pucciniaceae</taxon>
        <taxon>Puccinia</taxon>
    </lineage>
</organism>
<reference evidence="4 5" key="1">
    <citation type="submission" date="2019-05" db="EMBL/GenBank/DDBJ databases">
        <title>Emergence of the Ug99 lineage of the wheat stem rust pathogen through somatic hybridization.</title>
        <authorList>
            <person name="Li F."/>
            <person name="Upadhyaya N.M."/>
            <person name="Sperschneider J."/>
            <person name="Matny O."/>
            <person name="Nguyen-Phuc H."/>
            <person name="Mago R."/>
            <person name="Raley C."/>
            <person name="Miller M.E."/>
            <person name="Silverstein K.A.T."/>
            <person name="Henningsen E."/>
            <person name="Hirsch C.D."/>
            <person name="Visser B."/>
            <person name="Pretorius Z.A."/>
            <person name="Steffenson B.J."/>
            <person name="Schwessinger B."/>
            <person name="Dodds P.N."/>
            <person name="Figueroa M."/>
        </authorList>
    </citation>
    <scope>NUCLEOTIDE SEQUENCE [LARGE SCALE GENOMIC DNA]</scope>
    <source>
        <strain evidence="4">21-0</strain>
    </source>
</reference>
<evidence type="ECO:0000259" key="3">
    <source>
        <dbReference type="Pfam" id="PF07910"/>
    </source>
</evidence>